<organism evidence="2 3">
    <name type="scientific">Durusdinium trenchii</name>
    <dbReference type="NCBI Taxonomy" id="1381693"/>
    <lineage>
        <taxon>Eukaryota</taxon>
        <taxon>Sar</taxon>
        <taxon>Alveolata</taxon>
        <taxon>Dinophyceae</taxon>
        <taxon>Suessiales</taxon>
        <taxon>Symbiodiniaceae</taxon>
        <taxon>Durusdinium</taxon>
    </lineage>
</organism>
<comment type="caution">
    <text evidence="2">The sequence shown here is derived from an EMBL/GenBank/DDBJ whole genome shotgun (WGS) entry which is preliminary data.</text>
</comment>
<accession>A0ABP0R7W4</accession>
<sequence>MPIALSSIHATRPPLAECDGMVIFSPDDELFGSDPTPTCSPVAHRPPEPFILSNGIRRPRRTAQNMVAHMKMIDFLDEWGFKSDDVNQSGTSDRFPNEKVSPIHVAAQQGDVDVLRLLLAAGADPRTRTSQGRSAQTVAEVADQVGSHRRILAMLRASCKTWEGN</sequence>
<dbReference type="PROSITE" id="PS50088">
    <property type="entry name" value="ANK_REPEAT"/>
    <property type="match status" value="1"/>
</dbReference>
<gene>
    <name evidence="2" type="ORF">CCMP2556_LOCUS45941</name>
</gene>
<name>A0ABP0R7W4_9DINO</name>
<dbReference type="Gene3D" id="1.25.40.20">
    <property type="entry name" value="Ankyrin repeat-containing domain"/>
    <property type="match status" value="1"/>
</dbReference>
<reference evidence="2 3" key="1">
    <citation type="submission" date="2024-02" db="EMBL/GenBank/DDBJ databases">
        <authorList>
            <person name="Chen Y."/>
            <person name="Shah S."/>
            <person name="Dougan E. K."/>
            <person name="Thang M."/>
            <person name="Chan C."/>
        </authorList>
    </citation>
    <scope>NUCLEOTIDE SEQUENCE [LARGE SCALE GENOMIC DNA]</scope>
</reference>
<protein>
    <submittedName>
        <fullName evidence="2">Uncharacterized protein</fullName>
    </submittedName>
</protein>
<dbReference type="PROSITE" id="PS50297">
    <property type="entry name" value="ANK_REP_REGION"/>
    <property type="match status" value="1"/>
</dbReference>
<evidence type="ECO:0000313" key="3">
    <source>
        <dbReference type="Proteomes" id="UP001642484"/>
    </source>
</evidence>
<dbReference type="InterPro" id="IPR002110">
    <property type="entry name" value="Ankyrin_rpt"/>
</dbReference>
<dbReference type="EMBL" id="CAXAMN010025639">
    <property type="protein sequence ID" value="CAK9096647.1"/>
    <property type="molecule type" value="Genomic_DNA"/>
</dbReference>
<evidence type="ECO:0000256" key="1">
    <source>
        <dbReference type="PROSITE-ProRule" id="PRU00023"/>
    </source>
</evidence>
<dbReference type="Pfam" id="PF13857">
    <property type="entry name" value="Ank_5"/>
    <property type="match status" value="1"/>
</dbReference>
<evidence type="ECO:0000313" key="2">
    <source>
        <dbReference type="EMBL" id="CAK9096647.1"/>
    </source>
</evidence>
<keyword evidence="1" id="KW-0040">ANK repeat</keyword>
<dbReference type="InterPro" id="IPR036770">
    <property type="entry name" value="Ankyrin_rpt-contain_sf"/>
</dbReference>
<dbReference type="Proteomes" id="UP001642484">
    <property type="component" value="Unassembled WGS sequence"/>
</dbReference>
<dbReference type="SUPFAM" id="SSF48403">
    <property type="entry name" value="Ankyrin repeat"/>
    <property type="match status" value="1"/>
</dbReference>
<proteinExistence type="predicted"/>
<dbReference type="SMART" id="SM00248">
    <property type="entry name" value="ANK"/>
    <property type="match status" value="1"/>
</dbReference>
<keyword evidence="3" id="KW-1185">Reference proteome</keyword>
<feature type="repeat" description="ANK" evidence="1">
    <location>
        <begin position="98"/>
        <end position="130"/>
    </location>
</feature>